<evidence type="ECO:0000313" key="1">
    <source>
        <dbReference type="EMBL" id="KAF3537250.1"/>
    </source>
</evidence>
<proteinExistence type="predicted"/>
<dbReference type="Proteomes" id="UP000712600">
    <property type="component" value="Unassembled WGS sequence"/>
</dbReference>
<dbReference type="EMBL" id="QGKX02001290">
    <property type="protein sequence ID" value="KAF3537250.1"/>
    <property type="molecule type" value="Genomic_DNA"/>
</dbReference>
<evidence type="ECO:0000313" key="2">
    <source>
        <dbReference type="Proteomes" id="UP000712600"/>
    </source>
</evidence>
<accession>A0A8S9Q7I6</accession>
<dbReference type="AlphaFoldDB" id="A0A8S9Q7I6"/>
<comment type="caution">
    <text evidence="1">The sequence shown here is derived from an EMBL/GenBank/DDBJ whole genome shotgun (WGS) entry which is preliminary data.</text>
</comment>
<protein>
    <submittedName>
        <fullName evidence="1">Uncharacterized protein</fullName>
    </submittedName>
</protein>
<reference evidence="1" key="1">
    <citation type="submission" date="2019-12" db="EMBL/GenBank/DDBJ databases">
        <title>Genome sequencing and annotation of Brassica cretica.</title>
        <authorList>
            <person name="Studholme D.J."/>
            <person name="Sarris P."/>
        </authorList>
    </citation>
    <scope>NUCLEOTIDE SEQUENCE</scope>
    <source>
        <strain evidence="1">PFS-109/04</strain>
        <tissue evidence="1">Leaf</tissue>
    </source>
</reference>
<name>A0A8S9Q7I6_BRACR</name>
<organism evidence="1 2">
    <name type="scientific">Brassica cretica</name>
    <name type="common">Mustard</name>
    <dbReference type="NCBI Taxonomy" id="69181"/>
    <lineage>
        <taxon>Eukaryota</taxon>
        <taxon>Viridiplantae</taxon>
        <taxon>Streptophyta</taxon>
        <taxon>Embryophyta</taxon>
        <taxon>Tracheophyta</taxon>
        <taxon>Spermatophyta</taxon>
        <taxon>Magnoliopsida</taxon>
        <taxon>eudicotyledons</taxon>
        <taxon>Gunneridae</taxon>
        <taxon>Pentapetalae</taxon>
        <taxon>rosids</taxon>
        <taxon>malvids</taxon>
        <taxon>Brassicales</taxon>
        <taxon>Brassicaceae</taxon>
        <taxon>Brassiceae</taxon>
        <taxon>Brassica</taxon>
    </lineage>
</organism>
<sequence length="128" mass="15277">MKFIRFQNKVAERERRQAESHSRALLHAERKGRRTIAAELARRATLFDAEFRSFKDAQDYMGDFGSRRTLIFLFSSRLLRCRASWMGAPRPSRWFLQSRGGSESFGNPSKFWRTRRKQEPMLQMREDK</sequence>
<gene>
    <name evidence="1" type="ORF">F2Q69_00023821</name>
</gene>